<accession>D2B6V0</accession>
<dbReference type="InterPro" id="IPR050389">
    <property type="entry name" value="LysR-type_TF"/>
</dbReference>
<dbReference type="PROSITE" id="PS50931">
    <property type="entry name" value="HTH_LYSR"/>
    <property type="match status" value="1"/>
</dbReference>
<evidence type="ECO:0000256" key="2">
    <source>
        <dbReference type="ARBA" id="ARBA00023015"/>
    </source>
</evidence>
<dbReference type="Gene3D" id="3.40.190.10">
    <property type="entry name" value="Periplasmic binding protein-like II"/>
    <property type="match status" value="2"/>
</dbReference>
<proteinExistence type="inferred from homology"/>
<dbReference type="KEGG" id="sro:Sros_4870"/>
<evidence type="ECO:0000256" key="1">
    <source>
        <dbReference type="ARBA" id="ARBA00009437"/>
    </source>
</evidence>
<evidence type="ECO:0000313" key="6">
    <source>
        <dbReference type="EMBL" id="ACZ87688.1"/>
    </source>
</evidence>
<evidence type="ECO:0000256" key="4">
    <source>
        <dbReference type="ARBA" id="ARBA00023163"/>
    </source>
</evidence>
<dbReference type="Pfam" id="PF03466">
    <property type="entry name" value="LysR_substrate"/>
    <property type="match status" value="1"/>
</dbReference>
<feature type="domain" description="HTH lysR-type" evidence="5">
    <location>
        <begin position="2"/>
        <end position="59"/>
    </location>
</feature>
<keyword evidence="4" id="KW-0804">Transcription</keyword>
<evidence type="ECO:0000259" key="5">
    <source>
        <dbReference type="PROSITE" id="PS50931"/>
    </source>
</evidence>
<dbReference type="AlphaFoldDB" id="D2B6V0"/>
<gene>
    <name evidence="6" type="ordered locus">Sros_4870</name>
</gene>
<dbReference type="PANTHER" id="PTHR30118">
    <property type="entry name" value="HTH-TYPE TRANSCRIPTIONAL REGULATOR LEUO-RELATED"/>
    <property type="match status" value="1"/>
</dbReference>
<dbReference type="Proteomes" id="UP000002029">
    <property type="component" value="Chromosome"/>
</dbReference>
<dbReference type="SUPFAM" id="SSF46785">
    <property type="entry name" value="Winged helix' DNA-binding domain"/>
    <property type="match status" value="1"/>
</dbReference>
<keyword evidence="2" id="KW-0805">Transcription regulation</keyword>
<dbReference type="STRING" id="479432.Sros_4870"/>
<dbReference type="HOGENOM" id="CLU_039613_39_3_11"/>
<dbReference type="GO" id="GO:0003677">
    <property type="term" value="F:DNA binding"/>
    <property type="evidence" value="ECO:0007669"/>
    <property type="project" value="UniProtKB-KW"/>
</dbReference>
<evidence type="ECO:0000313" key="7">
    <source>
        <dbReference type="Proteomes" id="UP000002029"/>
    </source>
</evidence>
<organism evidence="6 7">
    <name type="scientific">Streptosporangium roseum (strain ATCC 12428 / DSM 43021 / JCM 3005 / KCTC 9067 / NCIMB 10171 / NRRL 2505 / NI 9100)</name>
    <dbReference type="NCBI Taxonomy" id="479432"/>
    <lineage>
        <taxon>Bacteria</taxon>
        <taxon>Bacillati</taxon>
        <taxon>Actinomycetota</taxon>
        <taxon>Actinomycetes</taxon>
        <taxon>Streptosporangiales</taxon>
        <taxon>Streptosporangiaceae</taxon>
        <taxon>Streptosporangium</taxon>
    </lineage>
</organism>
<dbReference type="GO" id="GO:0003700">
    <property type="term" value="F:DNA-binding transcription factor activity"/>
    <property type="evidence" value="ECO:0007669"/>
    <property type="project" value="InterPro"/>
</dbReference>
<dbReference type="InterPro" id="IPR036390">
    <property type="entry name" value="WH_DNA-bd_sf"/>
</dbReference>
<sequence>MLDLNLLVALDALLEEGSVAGAAARLNTSAPAMSRTLGRIRRQLNDPVLVRAGRHLVPTPRALELHAAVRDLVRQASALLVPAGDPAPATLARTFNLQASDMLLSALAAPLVLAVGQRAPGVVLRFLPDTLEGTSALREGRVDLEIGVIDHAAPETCVEPLGTGRIVGMAREDHPLVIKGVTLRRFADAKHVGVSRHGRLHGPIDDLLAARGLRRRTAVTVSSHSMALLLARQSDLVCLAPAPADDDLPAALGLRAFEIPLELPEVEVAMAWHPRNDADGGQRWLRDQVREVLRGTRAFTNPPGRTPAGRSGK</sequence>
<keyword evidence="3" id="KW-0238">DNA-binding</keyword>
<dbReference type="PANTHER" id="PTHR30118:SF15">
    <property type="entry name" value="TRANSCRIPTIONAL REGULATORY PROTEIN"/>
    <property type="match status" value="1"/>
</dbReference>
<dbReference type="InterPro" id="IPR005119">
    <property type="entry name" value="LysR_subst-bd"/>
</dbReference>
<dbReference type="CDD" id="cd08460">
    <property type="entry name" value="PBP2_DntR_like_1"/>
    <property type="match status" value="1"/>
</dbReference>
<dbReference type="eggNOG" id="COG0583">
    <property type="taxonomic scope" value="Bacteria"/>
</dbReference>
<dbReference type="Pfam" id="PF00126">
    <property type="entry name" value="HTH_1"/>
    <property type="match status" value="1"/>
</dbReference>
<dbReference type="RefSeq" id="WP_012891426.1">
    <property type="nucleotide sequence ID" value="NC_013595.1"/>
</dbReference>
<dbReference type="InterPro" id="IPR036388">
    <property type="entry name" value="WH-like_DNA-bd_sf"/>
</dbReference>
<comment type="similarity">
    <text evidence="1">Belongs to the LysR transcriptional regulatory family.</text>
</comment>
<reference evidence="6 7" key="1">
    <citation type="journal article" date="2010" name="Stand. Genomic Sci.">
        <title>Complete genome sequence of Streptosporangium roseum type strain (NI 9100).</title>
        <authorList>
            <person name="Nolan M."/>
            <person name="Sikorski J."/>
            <person name="Jando M."/>
            <person name="Lucas S."/>
            <person name="Lapidus A."/>
            <person name="Glavina Del Rio T."/>
            <person name="Chen F."/>
            <person name="Tice H."/>
            <person name="Pitluck S."/>
            <person name="Cheng J.F."/>
            <person name="Chertkov O."/>
            <person name="Sims D."/>
            <person name="Meincke L."/>
            <person name="Brettin T."/>
            <person name="Han C."/>
            <person name="Detter J.C."/>
            <person name="Bruce D."/>
            <person name="Goodwin L."/>
            <person name="Land M."/>
            <person name="Hauser L."/>
            <person name="Chang Y.J."/>
            <person name="Jeffries C.D."/>
            <person name="Ivanova N."/>
            <person name="Mavromatis K."/>
            <person name="Mikhailova N."/>
            <person name="Chen A."/>
            <person name="Palaniappan K."/>
            <person name="Chain P."/>
            <person name="Rohde M."/>
            <person name="Goker M."/>
            <person name="Bristow J."/>
            <person name="Eisen J.A."/>
            <person name="Markowitz V."/>
            <person name="Hugenholtz P."/>
            <person name="Kyrpides N.C."/>
            <person name="Klenk H.P."/>
        </authorList>
    </citation>
    <scope>NUCLEOTIDE SEQUENCE [LARGE SCALE GENOMIC DNA]</scope>
    <source>
        <strain evidence="7">ATCC 12428 / DSM 43021 / JCM 3005 / NI 9100</strain>
    </source>
</reference>
<dbReference type="InterPro" id="IPR000847">
    <property type="entry name" value="LysR_HTH_N"/>
</dbReference>
<dbReference type="EMBL" id="CP001814">
    <property type="protein sequence ID" value="ACZ87688.1"/>
    <property type="molecule type" value="Genomic_DNA"/>
</dbReference>
<protein>
    <submittedName>
        <fullName evidence="6">LysR family transcriptional regulator</fullName>
    </submittedName>
</protein>
<dbReference type="Gene3D" id="1.10.10.10">
    <property type="entry name" value="Winged helix-like DNA-binding domain superfamily/Winged helix DNA-binding domain"/>
    <property type="match status" value="1"/>
</dbReference>
<name>D2B6V0_STRRD</name>
<evidence type="ECO:0000256" key="3">
    <source>
        <dbReference type="ARBA" id="ARBA00023125"/>
    </source>
</evidence>
<keyword evidence="7" id="KW-1185">Reference proteome</keyword>
<dbReference type="SUPFAM" id="SSF53850">
    <property type="entry name" value="Periplasmic binding protein-like II"/>
    <property type="match status" value="1"/>
</dbReference>